<dbReference type="PANTHER" id="PTHR30383">
    <property type="entry name" value="THIOESTERASE 1/PROTEASE 1/LYSOPHOSPHOLIPASE L1"/>
    <property type="match status" value="1"/>
</dbReference>
<protein>
    <submittedName>
        <fullName evidence="3">G-D-S-L family lipolytic protein</fullName>
    </submittedName>
</protein>
<reference evidence="3 4" key="1">
    <citation type="submission" date="2019-12" db="EMBL/GenBank/DDBJ databases">
        <title>Spirosoma sp. HMF4905 genome sequencing and assembly.</title>
        <authorList>
            <person name="Kang H."/>
            <person name="Cha I."/>
            <person name="Kim H."/>
            <person name="Joh K."/>
        </authorList>
    </citation>
    <scope>NUCLEOTIDE SEQUENCE [LARGE SCALE GENOMIC DNA]</scope>
    <source>
        <strain evidence="3 4">HMF4905</strain>
    </source>
</reference>
<evidence type="ECO:0000313" key="3">
    <source>
        <dbReference type="EMBL" id="MVM35328.1"/>
    </source>
</evidence>
<dbReference type="EMBL" id="WPIN01000022">
    <property type="protein sequence ID" value="MVM35328.1"/>
    <property type="molecule type" value="Genomic_DNA"/>
</dbReference>
<name>A0A7K1SNE6_9BACT</name>
<proteinExistence type="predicted"/>
<dbReference type="InterPro" id="IPR013830">
    <property type="entry name" value="SGNH_hydro"/>
</dbReference>
<dbReference type="InterPro" id="IPR036514">
    <property type="entry name" value="SGNH_hydro_sf"/>
</dbReference>
<feature type="domain" description="SGNH hydrolase-type esterase" evidence="2">
    <location>
        <begin position="41"/>
        <end position="232"/>
    </location>
</feature>
<evidence type="ECO:0000313" key="4">
    <source>
        <dbReference type="Proteomes" id="UP000436006"/>
    </source>
</evidence>
<sequence length="326" mass="36915">MEQDKPSLGRFILLFSLLLISIFAQAQTAAPFPKGTKRVLFLGNSITYAGTYVTDIESYFVSHYPTQSYEFINVGLPSETVSGLSEPNHADGRFPRPDLHERLDRVLAQTKPDVVFACYGMNDGIYLPLDETRFRPYREGMKWLHSELEKTGAKRIVFLTPPVHDDKELGTKGYNLTLDKYAEWLLAQRDSLKWEVADIHFPMTHYLEEKRKTDPSFKLAKDGVHPGEEGHWLMAQAVLSYLGENVANAPDVHATLSVNPRGEEIMNLVSQRQAIMKDAWLSATGHKRPEMRQGIPMAEARQRYDELETQIRAVVKGAAPKTISPK</sequence>
<keyword evidence="4" id="KW-1185">Reference proteome</keyword>
<gene>
    <name evidence="3" type="ORF">GO755_35225</name>
</gene>
<dbReference type="RefSeq" id="WP_157590141.1">
    <property type="nucleotide sequence ID" value="NZ_WPIN01000022.1"/>
</dbReference>
<evidence type="ECO:0000259" key="2">
    <source>
        <dbReference type="Pfam" id="PF13472"/>
    </source>
</evidence>
<dbReference type="Gene3D" id="3.40.50.1110">
    <property type="entry name" value="SGNH hydrolase"/>
    <property type="match status" value="1"/>
</dbReference>
<dbReference type="CDD" id="cd01834">
    <property type="entry name" value="SGNH_hydrolase_like_2"/>
    <property type="match status" value="1"/>
</dbReference>
<dbReference type="GO" id="GO:0004622">
    <property type="term" value="F:phosphatidylcholine lysophospholipase activity"/>
    <property type="evidence" value="ECO:0007669"/>
    <property type="project" value="TreeGrafter"/>
</dbReference>
<accession>A0A7K1SNE6</accession>
<comment type="caution">
    <text evidence="3">The sequence shown here is derived from an EMBL/GenBank/DDBJ whole genome shotgun (WGS) entry which is preliminary data.</text>
</comment>
<dbReference type="PANTHER" id="PTHR30383:SF5">
    <property type="entry name" value="SGNH HYDROLASE-TYPE ESTERASE DOMAIN-CONTAINING PROTEIN"/>
    <property type="match status" value="1"/>
</dbReference>
<feature type="signal peptide" evidence="1">
    <location>
        <begin position="1"/>
        <end position="26"/>
    </location>
</feature>
<dbReference type="SUPFAM" id="SSF52266">
    <property type="entry name" value="SGNH hydrolase"/>
    <property type="match status" value="1"/>
</dbReference>
<feature type="chain" id="PRO_5029599094" evidence="1">
    <location>
        <begin position="27"/>
        <end position="326"/>
    </location>
</feature>
<keyword evidence="1" id="KW-0732">Signal</keyword>
<dbReference type="Proteomes" id="UP000436006">
    <property type="component" value="Unassembled WGS sequence"/>
</dbReference>
<dbReference type="InterPro" id="IPR051532">
    <property type="entry name" value="Ester_Hydrolysis_Enzymes"/>
</dbReference>
<evidence type="ECO:0000256" key="1">
    <source>
        <dbReference type="SAM" id="SignalP"/>
    </source>
</evidence>
<dbReference type="AlphaFoldDB" id="A0A7K1SNE6"/>
<organism evidence="3 4">
    <name type="scientific">Spirosoma arboris</name>
    <dbReference type="NCBI Taxonomy" id="2682092"/>
    <lineage>
        <taxon>Bacteria</taxon>
        <taxon>Pseudomonadati</taxon>
        <taxon>Bacteroidota</taxon>
        <taxon>Cytophagia</taxon>
        <taxon>Cytophagales</taxon>
        <taxon>Cytophagaceae</taxon>
        <taxon>Spirosoma</taxon>
    </lineage>
</organism>
<dbReference type="Pfam" id="PF13472">
    <property type="entry name" value="Lipase_GDSL_2"/>
    <property type="match status" value="1"/>
</dbReference>